<evidence type="ECO:0000259" key="22">
    <source>
        <dbReference type="PROSITE" id="PS50158"/>
    </source>
</evidence>
<keyword evidence="7" id="KW-0254">Endocytosis</keyword>
<feature type="coiled-coil region" evidence="19">
    <location>
        <begin position="193"/>
        <end position="247"/>
    </location>
</feature>
<evidence type="ECO:0000256" key="12">
    <source>
        <dbReference type="ARBA" id="ARBA00022801"/>
    </source>
</evidence>
<dbReference type="CDD" id="cd11619">
    <property type="entry name" value="HR1_CIP4-like"/>
    <property type="match status" value="1"/>
</dbReference>
<keyword evidence="16" id="KW-0479">Metal-binding</keyword>
<evidence type="ECO:0000259" key="25">
    <source>
        <dbReference type="PROSITE" id="PS51860"/>
    </source>
</evidence>
<keyword evidence="15" id="KW-0472">Membrane</keyword>
<dbReference type="InterPro" id="IPR027267">
    <property type="entry name" value="AH/BAR_dom_sf"/>
</dbReference>
<dbReference type="PANTHER" id="PTHR37984">
    <property type="entry name" value="PROTEIN CBG26694"/>
    <property type="match status" value="1"/>
</dbReference>
<keyword evidence="16" id="KW-0862">Zinc</keyword>
<dbReference type="InterPro" id="IPR031160">
    <property type="entry name" value="F_BAR_dom"/>
</dbReference>
<dbReference type="Gene3D" id="3.10.10.10">
    <property type="entry name" value="HIV Type 1 Reverse Transcriptase, subunit A, domain 1"/>
    <property type="match status" value="1"/>
</dbReference>
<dbReference type="InterPro" id="IPR041373">
    <property type="entry name" value="RT_RNaseH"/>
</dbReference>
<feature type="compositionally biased region" description="Pro residues" evidence="20">
    <location>
        <begin position="1846"/>
        <end position="1855"/>
    </location>
</feature>
<proteinExistence type="predicted"/>
<name>A0ABY6KNZ1_9ARAC</name>
<evidence type="ECO:0000256" key="17">
    <source>
        <dbReference type="PROSITE-ProRule" id="PRU00192"/>
    </source>
</evidence>
<dbReference type="PROSITE" id="PS51741">
    <property type="entry name" value="F_BAR"/>
    <property type="match status" value="1"/>
</dbReference>
<dbReference type="PANTHER" id="PTHR37984:SF5">
    <property type="entry name" value="PROTEIN NYNRIN-LIKE"/>
    <property type="match status" value="1"/>
</dbReference>
<dbReference type="SUPFAM" id="SSF103657">
    <property type="entry name" value="BAR/IMD domain-like"/>
    <property type="match status" value="4"/>
</dbReference>
<keyword evidence="4 17" id="KW-0728">SH3 domain</keyword>
<evidence type="ECO:0000256" key="15">
    <source>
        <dbReference type="ARBA" id="ARBA00023136"/>
    </source>
</evidence>
<dbReference type="Gene3D" id="3.30.70.270">
    <property type="match status" value="2"/>
</dbReference>
<dbReference type="CDD" id="cd01647">
    <property type="entry name" value="RT_LTR"/>
    <property type="match status" value="1"/>
</dbReference>
<evidence type="ECO:0000259" key="23">
    <source>
        <dbReference type="PROSITE" id="PS50878"/>
    </source>
</evidence>
<evidence type="ECO:0000256" key="16">
    <source>
        <dbReference type="PROSITE-ProRule" id="PRU00047"/>
    </source>
</evidence>
<dbReference type="SMART" id="SM00055">
    <property type="entry name" value="FCH"/>
    <property type="match status" value="2"/>
</dbReference>
<evidence type="ECO:0000256" key="18">
    <source>
        <dbReference type="PROSITE-ProRule" id="PRU01077"/>
    </source>
</evidence>
<evidence type="ECO:0000259" key="24">
    <source>
        <dbReference type="PROSITE" id="PS51741"/>
    </source>
</evidence>
<comment type="subcellular location">
    <subcellularLocation>
        <location evidence="1">Cell membrane</location>
    </subcellularLocation>
    <subcellularLocation>
        <location evidence="2">Cytoplasm</location>
    </subcellularLocation>
</comment>
<evidence type="ECO:0000256" key="4">
    <source>
        <dbReference type="ARBA" id="ARBA00022443"/>
    </source>
</evidence>
<gene>
    <name evidence="26" type="ORF">LAZ67_7003604</name>
</gene>
<evidence type="ECO:0000256" key="2">
    <source>
        <dbReference type="ARBA" id="ARBA00004496"/>
    </source>
</evidence>
<dbReference type="Pfam" id="PF00098">
    <property type="entry name" value="zf-CCHC"/>
    <property type="match status" value="1"/>
</dbReference>
<dbReference type="Pfam" id="PF00611">
    <property type="entry name" value="FCH"/>
    <property type="match status" value="2"/>
</dbReference>
<dbReference type="InterPro" id="IPR000477">
    <property type="entry name" value="RT_dom"/>
</dbReference>
<evidence type="ECO:0000256" key="1">
    <source>
        <dbReference type="ARBA" id="ARBA00004236"/>
    </source>
</evidence>
<keyword evidence="14 18" id="KW-0175">Coiled coil</keyword>
<dbReference type="Gene3D" id="2.30.30.40">
    <property type="entry name" value="SH3 Domains"/>
    <property type="match status" value="1"/>
</dbReference>
<dbReference type="CDD" id="cd09274">
    <property type="entry name" value="RNase_HI_RT_Ty3"/>
    <property type="match status" value="1"/>
</dbReference>
<dbReference type="SUPFAM" id="SSF50630">
    <property type="entry name" value="Acid proteases"/>
    <property type="match status" value="1"/>
</dbReference>
<accession>A0ABY6KNZ1</accession>
<dbReference type="EC" id="2.7.7.49" evidence="3"/>
<evidence type="ECO:0000256" key="5">
    <source>
        <dbReference type="ARBA" id="ARBA00022475"/>
    </source>
</evidence>
<evidence type="ECO:0000256" key="8">
    <source>
        <dbReference type="ARBA" id="ARBA00022679"/>
    </source>
</evidence>
<dbReference type="Gene3D" id="4.10.60.10">
    <property type="entry name" value="Zinc finger, CCHC-type"/>
    <property type="match status" value="1"/>
</dbReference>
<dbReference type="InterPro" id="IPR001452">
    <property type="entry name" value="SH3_domain"/>
</dbReference>
<keyword evidence="9" id="KW-0548">Nucleotidyltransferase</keyword>
<evidence type="ECO:0000256" key="13">
    <source>
        <dbReference type="ARBA" id="ARBA00022918"/>
    </source>
</evidence>
<protein>
    <recommendedName>
        <fullName evidence="3">RNA-directed DNA polymerase</fullName>
        <ecNumber evidence="3">2.7.7.49</ecNumber>
    </recommendedName>
</protein>
<evidence type="ECO:0000256" key="9">
    <source>
        <dbReference type="ARBA" id="ARBA00022695"/>
    </source>
</evidence>
<feature type="domain" description="SH3" evidence="21">
    <location>
        <begin position="1877"/>
        <end position="1938"/>
    </location>
</feature>
<dbReference type="InterPro" id="IPR050951">
    <property type="entry name" value="Retrovirus_Pol_polyprotein"/>
</dbReference>
<feature type="compositionally biased region" description="Basic and acidic residues" evidence="20">
    <location>
        <begin position="1730"/>
        <end position="1742"/>
    </location>
</feature>
<dbReference type="InterPro" id="IPR036028">
    <property type="entry name" value="SH3-like_dom_sf"/>
</dbReference>
<dbReference type="InterPro" id="IPR021109">
    <property type="entry name" value="Peptidase_aspartic_dom_sf"/>
</dbReference>
<dbReference type="InterPro" id="IPR001878">
    <property type="entry name" value="Znf_CCHC"/>
</dbReference>
<dbReference type="SMART" id="SM00343">
    <property type="entry name" value="ZnF_C2HC"/>
    <property type="match status" value="2"/>
</dbReference>
<evidence type="ECO:0000259" key="21">
    <source>
        <dbReference type="PROSITE" id="PS50002"/>
    </source>
</evidence>
<feature type="region of interest" description="Disordered" evidence="20">
    <location>
        <begin position="1730"/>
        <end position="1750"/>
    </location>
</feature>
<dbReference type="PROSITE" id="PS51860">
    <property type="entry name" value="REM_1"/>
    <property type="match status" value="1"/>
</dbReference>
<evidence type="ECO:0000256" key="14">
    <source>
        <dbReference type="ARBA" id="ARBA00023054"/>
    </source>
</evidence>
<evidence type="ECO:0000313" key="26">
    <source>
        <dbReference type="EMBL" id="UYV70581.1"/>
    </source>
</evidence>
<dbReference type="CDD" id="cd11911">
    <property type="entry name" value="SH3_CIP4-like"/>
    <property type="match status" value="1"/>
</dbReference>
<dbReference type="InterPro" id="IPR001060">
    <property type="entry name" value="FCH_dom"/>
</dbReference>
<dbReference type="Pfam" id="PF17917">
    <property type="entry name" value="RT_RNaseH"/>
    <property type="match status" value="1"/>
</dbReference>
<feature type="domain" description="F-BAR" evidence="24">
    <location>
        <begin position="1483"/>
        <end position="1629"/>
    </location>
</feature>
<dbReference type="CDD" id="cd00303">
    <property type="entry name" value="retropepsin_like"/>
    <property type="match status" value="1"/>
</dbReference>
<dbReference type="InterPro" id="IPR043502">
    <property type="entry name" value="DNA/RNA_pol_sf"/>
</dbReference>
<dbReference type="Pfam" id="PF00018">
    <property type="entry name" value="SH3_1"/>
    <property type="match status" value="1"/>
</dbReference>
<dbReference type="Gene3D" id="1.20.1270.60">
    <property type="entry name" value="Arfaptin homology (AH) domain/BAR domain"/>
    <property type="match status" value="3"/>
</dbReference>
<feature type="domain" description="REM-1" evidence="25">
    <location>
        <begin position="1744"/>
        <end position="1821"/>
    </location>
</feature>
<dbReference type="Pfam" id="PF25610">
    <property type="entry name" value="HR1_TOCA"/>
    <property type="match status" value="1"/>
</dbReference>
<evidence type="ECO:0000256" key="6">
    <source>
        <dbReference type="ARBA" id="ARBA00022490"/>
    </source>
</evidence>
<reference evidence="26 27" key="1">
    <citation type="submission" date="2022-01" db="EMBL/GenBank/DDBJ databases">
        <title>A chromosomal length assembly of Cordylochernes scorpioides.</title>
        <authorList>
            <person name="Zeh D."/>
            <person name="Zeh J."/>
        </authorList>
    </citation>
    <scope>NUCLEOTIDE SEQUENCE [LARGE SCALE GENOMIC DNA]</scope>
    <source>
        <strain evidence="26">IN4F17</strain>
        <tissue evidence="26">Whole Body</tissue>
    </source>
</reference>
<feature type="region of interest" description="Disordered" evidence="20">
    <location>
        <begin position="1823"/>
        <end position="1881"/>
    </location>
</feature>
<dbReference type="Pfam" id="PF13650">
    <property type="entry name" value="Asp_protease_2"/>
    <property type="match status" value="1"/>
</dbReference>
<evidence type="ECO:0000256" key="3">
    <source>
        <dbReference type="ARBA" id="ARBA00012493"/>
    </source>
</evidence>
<evidence type="ECO:0000256" key="10">
    <source>
        <dbReference type="ARBA" id="ARBA00022722"/>
    </source>
</evidence>
<dbReference type="PROSITE" id="PS50002">
    <property type="entry name" value="SH3"/>
    <property type="match status" value="1"/>
</dbReference>
<dbReference type="InterPro" id="IPR057870">
    <property type="entry name" value="HR1_TOCA"/>
</dbReference>
<keyword evidence="12" id="KW-0378">Hydrolase</keyword>
<keyword evidence="8" id="KW-0808">Transferase</keyword>
<keyword evidence="27" id="KW-1185">Reference proteome</keyword>
<evidence type="ECO:0000256" key="20">
    <source>
        <dbReference type="SAM" id="MobiDB-lite"/>
    </source>
</evidence>
<dbReference type="PROSITE" id="PS50158">
    <property type="entry name" value="ZF_CCHC"/>
    <property type="match status" value="2"/>
</dbReference>
<dbReference type="InterPro" id="IPR043128">
    <property type="entry name" value="Rev_trsase/Diguanyl_cyclase"/>
</dbReference>
<dbReference type="Pfam" id="PF00078">
    <property type="entry name" value="RVT_1"/>
    <property type="match status" value="1"/>
</dbReference>
<feature type="domain" description="CCHC-type" evidence="22">
    <location>
        <begin position="542"/>
        <end position="557"/>
    </location>
</feature>
<organism evidence="26 27">
    <name type="scientific">Cordylochernes scorpioides</name>
    <dbReference type="NCBI Taxonomy" id="51811"/>
    <lineage>
        <taxon>Eukaryota</taxon>
        <taxon>Metazoa</taxon>
        <taxon>Ecdysozoa</taxon>
        <taxon>Arthropoda</taxon>
        <taxon>Chelicerata</taxon>
        <taxon>Arachnida</taxon>
        <taxon>Pseudoscorpiones</taxon>
        <taxon>Cheliferoidea</taxon>
        <taxon>Chernetidae</taxon>
        <taxon>Cordylochernes</taxon>
    </lineage>
</organism>
<keyword evidence="11" id="KW-0255">Endonuclease</keyword>
<sequence>MEGEDQYDNLAAHTHKGIEFLDRYGQFIKERCTLEFEYSNKLRRLVKSYQPKKKDEEEYQFTSCKAFLFMLNEFNDLAGQHELIGENLTINIVRKVADLVKELKEEGKGTTPSYRAKVAFRERCVLLTGVGGGDLFYNNIRILRSQNDEDQYDNLAAHTHKGIEFLDRYGQFIKERCTLEFEYSNKLSQSYEEEFAKQLLETLIEEREQTERAERERMEQTAQTEQAERIERERIEDRERIERKEQMVMEFELEKLRIQTTRGNNDTSRSTSNDAHYEIRKLMPKYESKDNDLSFYLILFERQAKRLGLDEDQWAFSLLGLLPYEMTQLIARETEEQSGDYRFVKRLLLKRYKLSPEQFRQKFEKHERSQKGSWRDFAFELRGYFNEWIEGMNVENFDALKDLSVTNQLKKKVPNVLRNHLIDDWTKLNNPDELADKLDEYENVRTEMGPPHWNAKHLIPPSFQQKSARFPNQSEVKETKQGTNVSGQDAARNEISETYPNTLRRMVNRAIRNDKGEPKCFNCNQFGHIARDCPAPRTTLTCRGCGQTGHKERNCTRPKEGLKVANLEVEGLETVPPDVYLKDVKIDNKETVKAMIDTGSSSCLMRESVARRISVDIEPDSTSLYGIGNQTAPAARTVGKTTVDLEIDGIVGREITVFIVNDDAQPYDLLIGRTWTDLPYVSFARIGKNLHIGYSSEFPFANLQEEIKSRRIELRATETVQLESDSINFTIAITDEVKDGYVLFTGVDDACVDSLLEVVDGKTTVPIISAGKGKLRVRKNQCVGRVELLNLDDIVVNLDVAEDSFQTKNEEKREGQDQMKRKRPILPEDINVNHSLTSKERQEILDVVNEYRDCFALGMEELGCTDVTKMDIKEVDGSKPVCLRPYKTTASEREAIREIVREWKDNGIVTETRSPYASPVLLVRKKTGDHRLVVDYRRLNIQTVKDKFPLPRIDDLLEGLRNAKFFTTLDLAHGYLQIPLTDKAKLKTAFITPDDTGQFERMIFGLANAPAEFQRLMHTVLGPLLNKKAFCYLDDVIIPAKDWREMIERLKEVLERIRSAKLTLKPSKCEFGRREVEFLGYVISTGGLKPGPRKIKAIEEFPEPKNVHDIRRFLGLTNFFRRFVKDFARKAEPLSRLTKKGSQFEWKEEQRRSFGGLRKDLVEYPVLAHYNPELKTEVHCDASAEGLAGMVLQMDEDGKWRLVYCVSKKTTEAEKMYHSSKLELMAIVWTLDRLRQFLVGIKFTVVTDCQALVYMNAKKTTNPQIARWYNLIQEYDFEIRHKPGEKMAHVDGMSRAPVDDPRDTMEEIVEKNLEVCLTITLEEQILMIQHSDPELRDLIQIFRKDPCDRTVNKIKELYWFPSMKRMSLVCGYRRLVKSYQPKKKDEEEYQFTSCKAFLFMLNEFNDLAGQHELIGENLTINIVRKVADLVKELKEERKRLSHEEFSVETKSLTIDKRAMLWPPMAGAPAVLPECKRVCVQHLQNGAKLHAALQVALTQLEKSKKNYEKAFKEAEKAQENFQKADADLNLSRAEVEKARVMAATKTQVSEEFKTEYYTQLQKTNTLQRQHFTEFMPQVFQELQQMDERRTIYLQDLIRQVATDQREVLPIITSCLDGITSAADNTINPTADSLLVIERYKSGFSPPEDLPFIDLTALKQESSQVQVPTSNKRDTLKGTINSGKPKKRGGLFGIFGSNKVHLVFPTCPVRKVVASQGHPMFVQLTRGRSLAERGKAGGEGKEDYSDLPPNQRRKKLQHKITDLAGQIQQETATRDGLLKMKGVYEQNPALGDPLTVEGQLVENASKLDNLNLQLAKFQNYLKEAEGGAKTRSSISEESISSESTDPGRQPPPLPLGRPDPGTDDEFDSNGRDFDPEPLPVLGTARALYPFEGQSEGSVPMKEGDEFEVVELDQGDGWTRIRRPNMEEGFVPTSYIECFLYTDG</sequence>
<dbReference type="PROSITE" id="PS50878">
    <property type="entry name" value="RT_POL"/>
    <property type="match status" value="1"/>
</dbReference>
<evidence type="ECO:0000313" key="27">
    <source>
        <dbReference type="Proteomes" id="UP001235939"/>
    </source>
</evidence>
<evidence type="ECO:0000256" key="7">
    <source>
        <dbReference type="ARBA" id="ARBA00022583"/>
    </source>
</evidence>
<feature type="region of interest" description="Disordered" evidence="20">
    <location>
        <begin position="470"/>
        <end position="489"/>
    </location>
</feature>
<dbReference type="InterPro" id="IPR036875">
    <property type="entry name" value="Znf_CCHC_sf"/>
</dbReference>
<dbReference type="InterPro" id="IPR011072">
    <property type="entry name" value="HR1_rho-bd"/>
</dbReference>
<dbReference type="Gene3D" id="6.10.140.470">
    <property type="match status" value="1"/>
</dbReference>
<feature type="domain" description="Reverse transcriptase" evidence="23">
    <location>
        <begin position="904"/>
        <end position="1083"/>
    </location>
</feature>
<keyword evidence="13" id="KW-0695">RNA-directed DNA polymerase</keyword>
<keyword evidence="16" id="KW-0863">Zinc-finger</keyword>
<dbReference type="SUPFAM" id="SSF50044">
    <property type="entry name" value="SH3-domain"/>
    <property type="match status" value="1"/>
</dbReference>
<keyword evidence="5" id="KW-1003">Cell membrane</keyword>
<dbReference type="Proteomes" id="UP001235939">
    <property type="component" value="Chromosome 07"/>
</dbReference>
<dbReference type="SUPFAM" id="SSF57756">
    <property type="entry name" value="Retrovirus zinc finger-like domains"/>
    <property type="match status" value="1"/>
</dbReference>
<evidence type="ECO:0000256" key="19">
    <source>
        <dbReference type="SAM" id="Coils"/>
    </source>
</evidence>
<dbReference type="EMBL" id="CP092869">
    <property type="protein sequence ID" value="UYV70581.1"/>
    <property type="molecule type" value="Genomic_DNA"/>
</dbReference>
<keyword evidence="6" id="KW-0963">Cytoplasm</keyword>
<dbReference type="Gene3D" id="2.40.70.10">
    <property type="entry name" value="Acid Proteases"/>
    <property type="match status" value="1"/>
</dbReference>
<keyword evidence="10" id="KW-0540">Nuclease</keyword>
<feature type="compositionally biased region" description="Low complexity" evidence="20">
    <location>
        <begin position="1830"/>
        <end position="1845"/>
    </location>
</feature>
<dbReference type="SUPFAM" id="SSF56672">
    <property type="entry name" value="DNA/RNA polymerases"/>
    <property type="match status" value="1"/>
</dbReference>
<feature type="coiled-coil region" evidence="19">
    <location>
        <begin position="1489"/>
        <end position="1533"/>
    </location>
</feature>
<evidence type="ECO:0000256" key="11">
    <source>
        <dbReference type="ARBA" id="ARBA00022759"/>
    </source>
</evidence>
<feature type="domain" description="CCHC-type" evidence="22">
    <location>
        <begin position="519"/>
        <end position="534"/>
    </location>
</feature>
<dbReference type="SMART" id="SM00326">
    <property type="entry name" value="SH3"/>
    <property type="match status" value="1"/>
</dbReference>